<keyword evidence="6" id="KW-1185">Reference proteome</keyword>
<dbReference type="PANTHER" id="PTHR14309">
    <property type="entry name" value="EXPRESSED PROTEIN"/>
    <property type="match status" value="1"/>
</dbReference>
<dbReference type="PROSITE" id="PS50003">
    <property type="entry name" value="PH_DOMAIN"/>
    <property type="match status" value="3"/>
</dbReference>
<feature type="compositionally biased region" description="Polar residues" evidence="3">
    <location>
        <begin position="81"/>
        <end position="92"/>
    </location>
</feature>
<feature type="domain" description="PH" evidence="4">
    <location>
        <begin position="373"/>
        <end position="471"/>
    </location>
</feature>
<feature type="domain" description="PH" evidence="4">
    <location>
        <begin position="239"/>
        <end position="338"/>
    </location>
</feature>
<name>A0A225WZS6_9STRA</name>
<comment type="subcellular location">
    <subcellularLocation>
        <location evidence="1">Membrane</location>
    </subcellularLocation>
</comment>
<dbReference type="GO" id="GO:0045595">
    <property type="term" value="P:regulation of cell differentiation"/>
    <property type="evidence" value="ECO:0007669"/>
    <property type="project" value="TreeGrafter"/>
</dbReference>
<dbReference type="STRING" id="4795.A0A225WZS6"/>
<dbReference type="Proteomes" id="UP000198211">
    <property type="component" value="Unassembled WGS sequence"/>
</dbReference>
<accession>A0A225WZS6</accession>
<dbReference type="GO" id="GO:0016020">
    <property type="term" value="C:membrane"/>
    <property type="evidence" value="ECO:0007669"/>
    <property type="project" value="UniProtKB-SubCell"/>
</dbReference>
<evidence type="ECO:0000256" key="1">
    <source>
        <dbReference type="ARBA" id="ARBA00004370"/>
    </source>
</evidence>
<dbReference type="SUPFAM" id="SSF50729">
    <property type="entry name" value="PH domain-like"/>
    <property type="match status" value="3"/>
</dbReference>
<dbReference type="InterPro" id="IPR001849">
    <property type="entry name" value="PH_domain"/>
</dbReference>
<reference evidence="6" key="1">
    <citation type="submission" date="2017-03" db="EMBL/GenBank/DDBJ databases">
        <title>Phytopthora megakarya and P. palmivora, two closely related causual agents of cacao black pod achieved similar genome size and gene model numbers by different mechanisms.</title>
        <authorList>
            <person name="Ali S."/>
            <person name="Shao J."/>
            <person name="Larry D.J."/>
            <person name="Kronmiller B."/>
            <person name="Shen D."/>
            <person name="Strem M.D."/>
            <person name="Melnick R.L."/>
            <person name="Guiltinan M.J."/>
            <person name="Tyler B.M."/>
            <person name="Meinhardt L.W."/>
            <person name="Bailey B.A."/>
        </authorList>
    </citation>
    <scope>NUCLEOTIDE SEQUENCE [LARGE SCALE GENOMIC DNA]</scope>
    <source>
        <strain evidence="6">zdho120</strain>
    </source>
</reference>
<dbReference type="CDD" id="cd00821">
    <property type="entry name" value="PH"/>
    <property type="match status" value="1"/>
</dbReference>
<sequence>MGLKKWLGLDVSASQAAGPTTKGDEVETETPLPVAFPPQHRRHTTWEDQSRTPTYAPSRRSAPIPSRPDTYRLQPERRLSDVQNEQSRTPTYAPSRRSAPVPSRPVTYRLQPERRLSDVQNDNDTVGTMVTALQSPPPLIGSDSDDSDVSIGADDEFEAEVPSPVPRSTRAQTVGSVAPQRSTISNAFRFSWMNVLGQSTNSEMAQVAEEDEAERVNAQPRNTAHNPDVALRPQDNEMGVVMQGWLEKCGQQFKTWNWRFFVLRNDGVLSYYADETLKKLKGSIDIGYGSKADVSVQTNSMDKQFVFLIATPQRNLMISAPSQRMMTKWIARLHAAGAVPTEPWDPLRKTVKFYVRDTECNHEWKRYDDPTSYIHMEGCLLKRGHVNKNWKNRFFRIEKGELRYYTENQSELKGSVPLKDTIVSPGMAQCPDGRKYYFVLTTKDGKFEMHLNAHNENSMHLWIEALQEAQTALGRMAGKKGTVAGLSLVVKRAEEIPLGRIGVLFKRPEDIDIEMQKRTEALIVASSPRNRGVAVGSQLISVEGRSILRERYAEARKVLRASSFPLQLEFLLPPYKRGVLIKKSRSGFENWKRRVVIVTNGEIHYYKQVSSSSKKAPAELKHRKSFSLYGCYLNLVHIPNRDLCIVVARSPSDKLVLQTRTEEERMEWASVIYCSIRMVSQGITSGHIENLQLEQSRLPSKQLSSDLKGSFKDHNQLEF</sequence>
<evidence type="ECO:0000256" key="3">
    <source>
        <dbReference type="SAM" id="MobiDB-lite"/>
    </source>
</evidence>
<evidence type="ECO:0000313" key="6">
    <source>
        <dbReference type="Proteomes" id="UP000198211"/>
    </source>
</evidence>
<dbReference type="InterPro" id="IPR039680">
    <property type="entry name" value="PLEKHB1/2"/>
</dbReference>
<dbReference type="PANTHER" id="PTHR14309:SF10">
    <property type="entry name" value="PH DOMAIN-CONTAINING PROTEIN"/>
    <property type="match status" value="1"/>
</dbReference>
<feature type="compositionally biased region" description="Low complexity" evidence="3">
    <location>
        <begin position="56"/>
        <end position="68"/>
    </location>
</feature>
<evidence type="ECO:0000259" key="4">
    <source>
        <dbReference type="PROSITE" id="PS50003"/>
    </source>
</evidence>
<evidence type="ECO:0000256" key="2">
    <source>
        <dbReference type="ARBA" id="ARBA00023136"/>
    </source>
</evidence>
<organism evidence="5 6">
    <name type="scientific">Phytophthora megakarya</name>
    <dbReference type="NCBI Taxonomy" id="4795"/>
    <lineage>
        <taxon>Eukaryota</taxon>
        <taxon>Sar</taxon>
        <taxon>Stramenopiles</taxon>
        <taxon>Oomycota</taxon>
        <taxon>Peronosporomycetes</taxon>
        <taxon>Peronosporales</taxon>
        <taxon>Peronosporaceae</taxon>
        <taxon>Phytophthora</taxon>
    </lineage>
</organism>
<feature type="region of interest" description="Disordered" evidence="3">
    <location>
        <begin position="157"/>
        <end position="178"/>
    </location>
</feature>
<protein>
    <recommendedName>
        <fullName evidence="4">PH domain-containing protein</fullName>
    </recommendedName>
</protein>
<feature type="region of interest" description="Disordered" evidence="3">
    <location>
        <begin position="1"/>
        <end position="104"/>
    </location>
</feature>
<dbReference type="SMART" id="SM00233">
    <property type="entry name" value="PH"/>
    <property type="match status" value="3"/>
</dbReference>
<gene>
    <name evidence="5" type="ORF">PHMEG_0001952</name>
</gene>
<evidence type="ECO:0000313" key="5">
    <source>
        <dbReference type="EMBL" id="OWZ23206.1"/>
    </source>
</evidence>
<feature type="compositionally biased region" description="Polar residues" evidence="3">
    <location>
        <begin position="169"/>
        <end position="178"/>
    </location>
</feature>
<feature type="compositionally biased region" description="Low complexity" evidence="3">
    <location>
        <begin position="93"/>
        <end position="104"/>
    </location>
</feature>
<dbReference type="FunFam" id="2.30.29.30:FF:000286">
    <property type="entry name" value="PH-protein kinase domain containing protein"/>
    <property type="match status" value="1"/>
</dbReference>
<dbReference type="InterPro" id="IPR011993">
    <property type="entry name" value="PH-like_dom_sf"/>
</dbReference>
<dbReference type="OrthoDB" id="73680at2759"/>
<comment type="caution">
    <text evidence="5">The sequence shown here is derived from an EMBL/GenBank/DDBJ whole genome shotgun (WGS) entry which is preliminary data.</text>
</comment>
<dbReference type="Gene3D" id="2.30.29.30">
    <property type="entry name" value="Pleckstrin-homology domain (PH domain)/Phosphotyrosine-binding domain (PTB)"/>
    <property type="match status" value="3"/>
</dbReference>
<dbReference type="Pfam" id="PF00169">
    <property type="entry name" value="PH"/>
    <property type="match status" value="3"/>
</dbReference>
<feature type="domain" description="PH" evidence="4">
    <location>
        <begin position="573"/>
        <end position="677"/>
    </location>
</feature>
<proteinExistence type="predicted"/>
<dbReference type="AlphaFoldDB" id="A0A225WZS6"/>
<keyword evidence="2" id="KW-0472">Membrane</keyword>
<dbReference type="EMBL" id="NBNE01000078">
    <property type="protein sequence ID" value="OWZ23206.1"/>
    <property type="molecule type" value="Genomic_DNA"/>
</dbReference>